<keyword evidence="1" id="KW-0732">Signal</keyword>
<proteinExistence type="predicted"/>
<evidence type="ECO:0008006" key="4">
    <source>
        <dbReference type="Google" id="ProtNLM"/>
    </source>
</evidence>
<feature type="chain" id="PRO_5026051114" description="Acid stress chaperone HdeA" evidence="1">
    <location>
        <begin position="28"/>
        <end position="113"/>
    </location>
</feature>
<dbReference type="AlphaFoldDB" id="A0A6G9YGB7"/>
<evidence type="ECO:0000256" key="1">
    <source>
        <dbReference type="SAM" id="SignalP"/>
    </source>
</evidence>
<dbReference type="RefSeq" id="WP_238847387.1">
    <property type="nucleotide sequence ID" value="NZ_CP046172.1"/>
</dbReference>
<dbReference type="Proteomes" id="UP000503540">
    <property type="component" value="Chromosome"/>
</dbReference>
<organism evidence="2 3">
    <name type="scientific">Nocardia arthritidis</name>
    <dbReference type="NCBI Taxonomy" id="228602"/>
    <lineage>
        <taxon>Bacteria</taxon>
        <taxon>Bacillati</taxon>
        <taxon>Actinomycetota</taxon>
        <taxon>Actinomycetes</taxon>
        <taxon>Mycobacteriales</taxon>
        <taxon>Nocardiaceae</taxon>
        <taxon>Nocardia</taxon>
    </lineage>
</organism>
<protein>
    <recommendedName>
        <fullName evidence="4">Acid stress chaperone HdeA</fullName>
    </recommendedName>
</protein>
<dbReference type="EMBL" id="CP046172">
    <property type="protein sequence ID" value="QIS12269.1"/>
    <property type="molecule type" value="Genomic_DNA"/>
</dbReference>
<sequence>MTRDFPRPRPRAAAGATVLLCAAIAAALTGCSEVKTALNRGGDTPCSEYVKQDQDTQRVTITKFVKQQTNDDHEPAGTVVDLTMASVGVLCGVQANADTPIKNADVAGIFIKK</sequence>
<evidence type="ECO:0000313" key="2">
    <source>
        <dbReference type="EMBL" id="QIS12269.1"/>
    </source>
</evidence>
<evidence type="ECO:0000313" key="3">
    <source>
        <dbReference type="Proteomes" id="UP000503540"/>
    </source>
</evidence>
<keyword evidence="3" id="KW-1185">Reference proteome</keyword>
<accession>A0A6G9YGB7</accession>
<dbReference type="KEGG" id="nah:F5544_22035"/>
<name>A0A6G9YGB7_9NOCA</name>
<dbReference type="PROSITE" id="PS51257">
    <property type="entry name" value="PROKAR_LIPOPROTEIN"/>
    <property type="match status" value="1"/>
</dbReference>
<feature type="signal peptide" evidence="1">
    <location>
        <begin position="1"/>
        <end position="27"/>
    </location>
</feature>
<reference evidence="2 3" key="1">
    <citation type="journal article" date="2019" name="ACS Chem. Biol.">
        <title>Identification and Mobilization of a Cryptic Antibiotic Biosynthesis Gene Locus from a Human-Pathogenic Nocardia Isolate.</title>
        <authorList>
            <person name="Herisse M."/>
            <person name="Ishida K."/>
            <person name="Porter J.L."/>
            <person name="Howden B."/>
            <person name="Hertweck C."/>
            <person name="Stinear T.P."/>
            <person name="Pidot S.J."/>
        </authorList>
    </citation>
    <scope>NUCLEOTIDE SEQUENCE [LARGE SCALE GENOMIC DNA]</scope>
    <source>
        <strain evidence="2 3">AUSMDU00012717</strain>
    </source>
</reference>
<gene>
    <name evidence="2" type="ORF">F5544_22035</name>
</gene>